<keyword evidence="2" id="KW-0648">Protein biosynthesis</keyword>
<evidence type="ECO:0000313" key="2">
    <source>
        <dbReference type="EMBL" id="QHI39288.1"/>
    </source>
</evidence>
<dbReference type="GO" id="GO:0070063">
    <property type="term" value="F:RNA polymerase binding"/>
    <property type="evidence" value="ECO:0007669"/>
    <property type="project" value="InterPro"/>
</dbReference>
<dbReference type="Gene3D" id="3.10.50.30">
    <property type="entry name" value="Transcription elongation factor, GreA/GreB, C-terminal domain"/>
    <property type="match status" value="1"/>
</dbReference>
<dbReference type="PANTHER" id="PTHR30437">
    <property type="entry name" value="TRANSCRIPTION ELONGATION FACTOR GREA"/>
    <property type="match status" value="1"/>
</dbReference>
<dbReference type="EMBL" id="CP019288">
    <property type="protein sequence ID" value="QHI39288.1"/>
    <property type="molecule type" value="Genomic_DNA"/>
</dbReference>
<dbReference type="KEGG" id="kan:IMCC3317_46980"/>
<dbReference type="OrthoDB" id="1094048at2"/>
<evidence type="ECO:0000313" key="3">
    <source>
        <dbReference type="Proteomes" id="UP000464657"/>
    </source>
</evidence>
<keyword evidence="3" id="KW-1185">Reference proteome</keyword>
<dbReference type="InterPro" id="IPR023459">
    <property type="entry name" value="Tscrpt_elong_fac_GreA/B_fam"/>
</dbReference>
<reference evidence="2 3" key="1">
    <citation type="journal article" date="2013" name="Int. J. Syst. Evol. Microbiol.">
        <title>Kordia antarctica sp. nov., isolated from Antarctic seawater.</title>
        <authorList>
            <person name="Baek K."/>
            <person name="Choi A."/>
            <person name="Kang I."/>
            <person name="Lee K."/>
            <person name="Cho J.C."/>
        </authorList>
    </citation>
    <scope>NUCLEOTIDE SEQUENCE [LARGE SCALE GENOMIC DNA]</scope>
    <source>
        <strain evidence="2 3">IMCC3317</strain>
    </source>
</reference>
<dbReference type="SUPFAM" id="SSF54534">
    <property type="entry name" value="FKBP-like"/>
    <property type="match status" value="1"/>
</dbReference>
<dbReference type="InterPro" id="IPR036953">
    <property type="entry name" value="GreA/GreB_C_sf"/>
</dbReference>
<sequence>MSRGFVKEDDQEEIPFVSPRADLPQGVTNYVTQLGYNALLEEKKQLINERSTLTISSEKELRITTNTINAKLVQLETRISTAKVIVVSNQYKNEVRFGAVVALKNLKTNTLQTFQIVGVDEANIDQEKISFVSPLAKKIINRKVGEQIELELPTTKSLLEIISIKY</sequence>
<dbReference type="GO" id="GO:0032784">
    <property type="term" value="P:regulation of DNA-templated transcription elongation"/>
    <property type="evidence" value="ECO:0007669"/>
    <property type="project" value="InterPro"/>
</dbReference>
<proteinExistence type="predicted"/>
<evidence type="ECO:0000259" key="1">
    <source>
        <dbReference type="Pfam" id="PF01272"/>
    </source>
</evidence>
<dbReference type="AlphaFoldDB" id="A0A7L4ZRG1"/>
<dbReference type="PANTHER" id="PTHR30437:SF4">
    <property type="entry name" value="TRANSCRIPTION ELONGATION FACTOR GREA"/>
    <property type="match status" value="1"/>
</dbReference>
<keyword evidence="2" id="KW-0251">Elongation factor</keyword>
<dbReference type="Pfam" id="PF01272">
    <property type="entry name" value="GreA_GreB"/>
    <property type="match status" value="1"/>
</dbReference>
<name>A0A7L4ZRG1_9FLAO</name>
<dbReference type="GO" id="GO:0006354">
    <property type="term" value="P:DNA-templated transcription elongation"/>
    <property type="evidence" value="ECO:0007669"/>
    <property type="project" value="TreeGrafter"/>
</dbReference>
<dbReference type="RefSeq" id="WP_160131771.1">
    <property type="nucleotide sequence ID" value="NZ_CP019288.1"/>
</dbReference>
<gene>
    <name evidence="2" type="primary">greA_2</name>
    <name evidence="2" type="ORF">IMCC3317_46980</name>
</gene>
<organism evidence="2 3">
    <name type="scientific">Kordia antarctica</name>
    <dbReference type="NCBI Taxonomy" id="1218801"/>
    <lineage>
        <taxon>Bacteria</taxon>
        <taxon>Pseudomonadati</taxon>
        <taxon>Bacteroidota</taxon>
        <taxon>Flavobacteriia</taxon>
        <taxon>Flavobacteriales</taxon>
        <taxon>Flavobacteriaceae</taxon>
        <taxon>Kordia</taxon>
    </lineage>
</organism>
<protein>
    <submittedName>
        <fullName evidence="2">Transcription elongation factor GreA</fullName>
    </submittedName>
</protein>
<dbReference type="FunFam" id="3.10.50.30:FF:000001">
    <property type="entry name" value="Transcription elongation factor GreA"/>
    <property type="match status" value="1"/>
</dbReference>
<dbReference type="PIRSF" id="PIRSF006092">
    <property type="entry name" value="GreA_GreB"/>
    <property type="match status" value="1"/>
</dbReference>
<feature type="domain" description="Transcription elongation factor GreA/GreB C-terminal" evidence="1">
    <location>
        <begin position="92"/>
        <end position="166"/>
    </location>
</feature>
<dbReference type="GO" id="GO:0003677">
    <property type="term" value="F:DNA binding"/>
    <property type="evidence" value="ECO:0007669"/>
    <property type="project" value="InterPro"/>
</dbReference>
<dbReference type="GO" id="GO:0003746">
    <property type="term" value="F:translation elongation factor activity"/>
    <property type="evidence" value="ECO:0007669"/>
    <property type="project" value="UniProtKB-KW"/>
</dbReference>
<dbReference type="InterPro" id="IPR001437">
    <property type="entry name" value="Tscrpt_elong_fac_GreA/B_C"/>
</dbReference>
<dbReference type="Proteomes" id="UP000464657">
    <property type="component" value="Chromosome"/>
</dbReference>
<accession>A0A7L4ZRG1</accession>